<reference evidence="1" key="1">
    <citation type="submission" date="2020-05" db="EMBL/GenBank/DDBJ databases">
        <authorList>
            <person name="Chiriac C."/>
            <person name="Salcher M."/>
            <person name="Ghai R."/>
            <person name="Kavagutti S V."/>
        </authorList>
    </citation>
    <scope>NUCLEOTIDE SEQUENCE</scope>
</reference>
<proteinExistence type="predicted"/>
<dbReference type="PANTHER" id="PTHR34724">
    <property type="entry name" value="OS12G0596101 PROTEIN"/>
    <property type="match status" value="1"/>
</dbReference>
<organism evidence="1">
    <name type="scientific">freshwater metagenome</name>
    <dbReference type="NCBI Taxonomy" id="449393"/>
    <lineage>
        <taxon>unclassified sequences</taxon>
        <taxon>metagenomes</taxon>
        <taxon>ecological metagenomes</taxon>
    </lineage>
</organism>
<name>A0A6J6VDF1_9ZZZZ</name>
<accession>A0A6J6VDF1</accession>
<gene>
    <name evidence="1" type="ORF">UFOPK2879_00927</name>
</gene>
<protein>
    <submittedName>
        <fullName evidence="1">Unannotated protein</fullName>
    </submittedName>
</protein>
<evidence type="ECO:0000313" key="1">
    <source>
        <dbReference type="EMBL" id="CAB4769706.1"/>
    </source>
</evidence>
<sequence>MCSPVTCNKCGKQTWAGCGEHIEEALAGVPESERCQGH</sequence>
<dbReference type="EMBL" id="CAEZZN010000031">
    <property type="protein sequence ID" value="CAB4769706.1"/>
    <property type="molecule type" value="Genomic_DNA"/>
</dbReference>
<dbReference type="PANTHER" id="PTHR34724:SF2">
    <property type="entry name" value="OS12G0596101 PROTEIN"/>
    <property type="match status" value="1"/>
</dbReference>
<dbReference type="AlphaFoldDB" id="A0A6J6VDF1"/>